<dbReference type="EMBL" id="PDCK01000043">
    <property type="protein sequence ID" value="PRQ31462.1"/>
    <property type="molecule type" value="Genomic_DNA"/>
</dbReference>
<dbReference type="Proteomes" id="UP000238479">
    <property type="component" value="Chromosome 5"/>
</dbReference>
<dbReference type="Gramene" id="PRQ31462">
    <property type="protein sequence ID" value="PRQ31462"/>
    <property type="gene ID" value="RchiOBHm_Chr5g0035781"/>
</dbReference>
<protein>
    <submittedName>
        <fullName evidence="1">Uncharacterized protein</fullName>
    </submittedName>
</protein>
<comment type="caution">
    <text evidence="1">The sequence shown here is derived from an EMBL/GenBank/DDBJ whole genome shotgun (WGS) entry which is preliminary data.</text>
</comment>
<dbReference type="AlphaFoldDB" id="A0A2P6QBC0"/>
<reference evidence="1 2" key="1">
    <citation type="journal article" date="2018" name="Nat. Genet.">
        <title>The Rosa genome provides new insights in the design of modern roses.</title>
        <authorList>
            <person name="Bendahmane M."/>
        </authorList>
    </citation>
    <scope>NUCLEOTIDE SEQUENCE [LARGE SCALE GENOMIC DNA]</scope>
    <source>
        <strain evidence="2">cv. Old Blush</strain>
    </source>
</reference>
<evidence type="ECO:0000313" key="2">
    <source>
        <dbReference type="Proteomes" id="UP000238479"/>
    </source>
</evidence>
<gene>
    <name evidence="1" type="ORF">RchiOBHm_Chr5g0035781</name>
</gene>
<proteinExistence type="predicted"/>
<keyword evidence="2" id="KW-1185">Reference proteome</keyword>
<evidence type="ECO:0000313" key="1">
    <source>
        <dbReference type="EMBL" id="PRQ31462.1"/>
    </source>
</evidence>
<name>A0A2P6QBC0_ROSCH</name>
<organism evidence="1 2">
    <name type="scientific">Rosa chinensis</name>
    <name type="common">China rose</name>
    <dbReference type="NCBI Taxonomy" id="74649"/>
    <lineage>
        <taxon>Eukaryota</taxon>
        <taxon>Viridiplantae</taxon>
        <taxon>Streptophyta</taxon>
        <taxon>Embryophyta</taxon>
        <taxon>Tracheophyta</taxon>
        <taxon>Spermatophyta</taxon>
        <taxon>Magnoliopsida</taxon>
        <taxon>eudicotyledons</taxon>
        <taxon>Gunneridae</taxon>
        <taxon>Pentapetalae</taxon>
        <taxon>rosids</taxon>
        <taxon>fabids</taxon>
        <taxon>Rosales</taxon>
        <taxon>Rosaceae</taxon>
        <taxon>Rosoideae</taxon>
        <taxon>Rosoideae incertae sedis</taxon>
        <taxon>Rosa</taxon>
    </lineage>
</organism>
<sequence length="77" mass="8996">MARNLGFLLPQVKLMITQFISIFCYSVYYSITQFFHDQVSLLQMQAMTPRTIVITYLRYTMHCDIDLLQLVVLGGQN</sequence>
<accession>A0A2P6QBC0</accession>